<evidence type="ECO:0000256" key="5">
    <source>
        <dbReference type="SAM" id="Phobius"/>
    </source>
</evidence>
<dbReference type="Gene3D" id="1.20.1250.20">
    <property type="entry name" value="MFS general substrate transporter like domains"/>
    <property type="match status" value="1"/>
</dbReference>
<dbReference type="OrthoDB" id="6612291at2759"/>
<dbReference type="Proteomes" id="UP000249056">
    <property type="component" value="Unassembled WGS sequence"/>
</dbReference>
<dbReference type="InterPro" id="IPR005828">
    <property type="entry name" value="MFS_sugar_transport-like"/>
</dbReference>
<evidence type="ECO:0000313" key="6">
    <source>
        <dbReference type="EMBL" id="RAL63793.1"/>
    </source>
</evidence>
<feature type="transmembrane region" description="Helical" evidence="5">
    <location>
        <begin position="107"/>
        <end position="130"/>
    </location>
</feature>
<keyword evidence="3 5" id="KW-1133">Transmembrane helix</keyword>
<feature type="transmembrane region" description="Helical" evidence="5">
    <location>
        <begin position="81"/>
        <end position="101"/>
    </location>
</feature>
<dbReference type="Pfam" id="PF00083">
    <property type="entry name" value="Sugar_tr"/>
    <property type="match status" value="1"/>
</dbReference>
<gene>
    <name evidence="6" type="ORF">DID88_003437</name>
</gene>
<name>A0A395IWK6_9HELO</name>
<accession>A0A395IWK6</accession>
<keyword evidence="4 5" id="KW-0472">Membrane</keyword>
<comment type="caution">
    <text evidence="6">The sequence shown here is derived from an EMBL/GenBank/DDBJ whole genome shotgun (WGS) entry which is preliminary data.</text>
</comment>
<dbReference type="InterPro" id="IPR050360">
    <property type="entry name" value="MFS_Sugar_Transporters"/>
</dbReference>
<sequence>MFEVNPLSLNYIQDELAEIIANHEYELSVVPQTSYISQWTNCFKGSFFDGSSNLSKNFPWYHAPMHATITGISLGTIKNPFLISLVTSLVNMLKLLSHFGLSSVSVVVPLLLIGASCMITFQFIVGIVGVTAGEESRHNAPAVSAMIAFICLNIAAFATTWGPAAWVVVGEIFPFLYVPVESVYPPHPIGSGTASLVSLLPTSSEPKKGDANLGAKVFFMWGSLCALSRRMLEETNPRTSAKWVPHSTFAAEMGLAGDEKVEHVNVEKGNASDGGCSYRGS</sequence>
<dbReference type="AlphaFoldDB" id="A0A395IWK6"/>
<evidence type="ECO:0008006" key="8">
    <source>
        <dbReference type="Google" id="ProtNLM"/>
    </source>
</evidence>
<proteinExistence type="predicted"/>
<keyword evidence="7" id="KW-1185">Reference proteome</keyword>
<evidence type="ECO:0000313" key="7">
    <source>
        <dbReference type="Proteomes" id="UP000249056"/>
    </source>
</evidence>
<dbReference type="EMBL" id="QKRW01000017">
    <property type="protein sequence ID" value="RAL63793.1"/>
    <property type="molecule type" value="Genomic_DNA"/>
</dbReference>
<dbReference type="PANTHER" id="PTHR48022:SF61">
    <property type="entry name" value="HIGH AFFINITY GLUCOSE TRANSPORTER RGT2"/>
    <property type="match status" value="1"/>
</dbReference>
<dbReference type="GO" id="GO:0005351">
    <property type="term" value="F:carbohydrate:proton symporter activity"/>
    <property type="evidence" value="ECO:0007669"/>
    <property type="project" value="TreeGrafter"/>
</dbReference>
<organism evidence="6 7">
    <name type="scientific">Monilinia fructigena</name>
    <dbReference type="NCBI Taxonomy" id="38457"/>
    <lineage>
        <taxon>Eukaryota</taxon>
        <taxon>Fungi</taxon>
        <taxon>Dikarya</taxon>
        <taxon>Ascomycota</taxon>
        <taxon>Pezizomycotina</taxon>
        <taxon>Leotiomycetes</taxon>
        <taxon>Helotiales</taxon>
        <taxon>Sclerotiniaceae</taxon>
        <taxon>Monilinia</taxon>
    </lineage>
</organism>
<comment type="subcellular location">
    <subcellularLocation>
        <location evidence="1">Membrane</location>
        <topology evidence="1">Multi-pass membrane protein</topology>
    </subcellularLocation>
</comment>
<keyword evidence="2 5" id="KW-0812">Transmembrane</keyword>
<dbReference type="GO" id="GO:0016020">
    <property type="term" value="C:membrane"/>
    <property type="evidence" value="ECO:0007669"/>
    <property type="project" value="UniProtKB-SubCell"/>
</dbReference>
<evidence type="ECO:0000256" key="2">
    <source>
        <dbReference type="ARBA" id="ARBA00022692"/>
    </source>
</evidence>
<protein>
    <recommendedName>
        <fullName evidence="8">Major facilitator superfamily (MFS) profile domain-containing protein</fullName>
    </recommendedName>
</protein>
<reference evidence="6 7" key="1">
    <citation type="submission" date="2018-06" db="EMBL/GenBank/DDBJ databases">
        <title>Genome Sequence of the Brown Rot Fungal Pathogen Monilinia fructigena.</title>
        <authorList>
            <person name="Landi L."/>
            <person name="De Miccolis Angelini R.M."/>
            <person name="Pollastro S."/>
            <person name="Abate D."/>
            <person name="Faretra F."/>
            <person name="Romanazzi G."/>
        </authorList>
    </citation>
    <scope>NUCLEOTIDE SEQUENCE [LARGE SCALE GENOMIC DNA]</scope>
    <source>
        <strain evidence="6 7">Mfrg269</strain>
    </source>
</reference>
<dbReference type="PANTHER" id="PTHR48022">
    <property type="entry name" value="PLASTIDIC GLUCOSE TRANSPORTER 4"/>
    <property type="match status" value="1"/>
</dbReference>
<dbReference type="InterPro" id="IPR036259">
    <property type="entry name" value="MFS_trans_sf"/>
</dbReference>
<evidence type="ECO:0000256" key="4">
    <source>
        <dbReference type="ARBA" id="ARBA00023136"/>
    </source>
</evidence>
<evidence type="ECO:0000256" key="1">
    <source>
        <dbReference type="ARBA" id="ARBA00004141"/>
    </source>
</evidence>
<evidence type="ECO:0000256" key="3">
    <source>
        <dbReference type="ARBA" id="ARBA00022989"/>
    </source>
</evidence>
<feature type="transmembrane region" description="Helical" evidence="5">
    <location>
        <begin position="142"/>
        <end position="169"/>
    </location>
</feature>